<proteinExistence type="predicted"/>
<gene>
    <name evidence="1" type="ORF">DFH08DRAFT_828496</name>
</gene>
<comment type="caution">
    <text evidence="1">The sequence shown here is derived from an EMBL/GenBank/DDBJ whole genome shotgun (WGS) entry which is preliminary data.</text>
</comment>
<dbReference type="Proteomes" id="UP001218218">
    <property type="component" value="Unassembled WGS sequence"/>
</dbReference>
<protein>
    <submittedName>
        <fullName evidence="1">Uncharacterized protein</fullName>
    </submittedName>
</protein>
<evidence type="ECO:0000313" key="2">
    <source>
        <dbReference type="Proteomes" id="UP001218218"/>
    </source>
</evidence>
<keyword evidence="2" id="KW-1185">Reference proteome</keyword>
<name>A0AAD7E6C0_9AGAR</name>
<sequence>MPTASHFRGAACPSWLGFCASDLVQYLRFIGQALTKCGEYRETVVKMFEEHVGTISDAPEAGVTCFCLRKFPYWKIIFLTWPTNQPPRVLFVALLGFLLPSHTHGSMHHTPNDIHCPADLHISFVHNSYTYYAPSGQFTNLTDWFFDQSCTLTTNTTGTDNAPGTTRSSETLMVYSMHSDTLALSYHWKTFKLTSAKMPALLFGPYTEAIRFGRLREASRATVEGRRRISASSRTPAPVAVYDTWYTVRAMILGAWRRGLERRFLWGLSSFGADFARQRNPTATESSMVKKALAGGSLHFRRIPVIRGDPSNFPTFKCCTT</sequence>
<reference evidence="1" key="1">
    <citation type="submission" date="2023-03" db="EMBL/GenBank/DDBJ databases">
        <title>Massive genome expansion in bonnet fungi (Mycena s.s.) driven by repeated elements and novel gene families across ecological guilds.</title>
        <authorList>
            <consortium name="Lawrence Berkeley National Laboratory"/>
            <person name="Harder C.B."/>
            <person name="Miyauchi S."/>
            <person name="Viragh M."/>
            <person name="Kuo A."/>
            <person name="Thoen E."/>
            <person name="Andreopoulos B."/>
            <person name="Lu D."/>
            <person name="Skrede I."/>
            <person name="Drula E."/>
            <person name="Henrissat B."/>
            <person name="Morin E."/>
            <person name="Kohler A."/>
            <person name="Barry K."/>
            <person name="LaButti K."/>
            <person name="Morin E."/>
            <person name="Salamov A."/>
            <person name="Lipzen A."/>
            <person name="Mereny Z."/>
            <person name="Hegedus B."/>
            <person name="Baldrian P."/>
            <person name="Stursova M."/>
            <person name="Weitz H."/>
            <person name="Taylor A."/>
            <person name="Grigoriev I.V."/>
            <person name="Nagy L.G."/>
            <person name="Martin F."/>
            <person name="Kauserud H."/>
        </authorList>
    </citation>
    <scope>NUCLEOTIDE SEQUENCE</scope>
    <source>
        <strain evidence="1">CBHHK002</strain>
    </source>
</reference>
<dbReference type="EMBL" id="JARIHO010000172">
    <property type="protein sequence ID" value="KAJ7300394.1"/>
    <property type="molecule type" value="Genomic_DNA"/>
</dbReference>
<dbReference type="AlphaFoldDB" id="A0AAD7E6C0"/>
<accession>A0AAD7E6C0</accession>
<evidence type="ECO:0000313" key="1">
    <source>
        <dbReference type="EMBL" id="KAJ7300394.1"/>
    </source>
</evidence>
<organism evidence="1 2">
    <name type="scientific">Mycena albidolilacea</name>
    <dbReference type="NCBI Taxonomy" id="1033008"/>
    <lineage>
        <taxon>Eukaryota</taxon>
        <taxon>Fungi</taxon>
        <taxon>Dikarya</taxon>
        <taxon>Basidiomycota</taxon>
        <taxon>Agaricomycotina</taxon>
        <taxon>Agaricomycetes</taxon>
        <taxon>Agaricomycetidae</taxon>
        <taxon>Agaricales</taxon>
        <taxon>Marasmiineae</taxon>
        <taxon>Mycenaceae</taxon>
        <taxon>Mycena</taxon>
    </lineage>
</organism>